<protein>
    <submittedName>
        <fullName evidence="1">Uncharacterized protein</fullName>
    </submittedName>
</protein>
<evidence type="ECO:0000313" key="1">
    <source>
        <dbReference type="EMBL" id="MBO0950956.1"/>
    </source>
</evidence>
<dbReference type="Proteomes" id="UP000664628">
    <property type="component" value="Unassembled WGS sequence"/>
</dbReference>
<dbReference type="RefSeq" id="WP_207330895.1">
    <property type="nucleotide sequence ID" value="NZ_JAFMYW010000006.1"/>
</dbReference>
<sequence>MIFRPDIAGGSADTAGFVFFRTVILIRQAVFPDTTGVSIVPPIGPHTKLNTVLLVYV</sequence>
<organism evidence="1 2">
    <name type="scientific">Fibrella forsythiae</name>
    <dbReference type="NCBI Taxonomy" id="2817061"/>
    <lineage>
        <taxon>Bacteria</taxon>
        <taxon>Pseudomonadati</taxon>
        <taxon>Bacteroidota</taxon>
        <taxon>Cytophagia</taxon>
        <taxon>Cytophagales</taxon>
        <taxon>Spirosomataceae</taxon>
        <taxon>Fibrella</taxon>
    </lineage>
</organism>
<keyword evidence="2" id="KW-1185">Reference proteome</keyword>
<name>A0ABS3JNH0_9BACT</name>
<comment type="caution">
    <text evidence="1">The sequence shown here is derived from an EMBL/GenBank/DDBJ whole genome shotgun (WGS) entry which is preliminary data.</text>
</comment>
<accession>A0ABS3JNH0</accession>
<proteinExistence type="predicted"/>
<evidence type="ECO:0000313" key="2">
    <source>
        <dbReference type="Proteomes" id="UP000664628"/>
    </source>
</evidence>
<gene>
    <name evidence="1" type="ORF">J2I46_20365</name>
</gene>
<dbReference type="EMBL" id="JAFMYW010000006">
    <property type="protein sequence ID" value="MBO0950956.1"/>
    <property type="molecule type" value="Genomic_DNA"/>
</dbReference>
<reference evidence="1 2" key="1">
    <citation type="submission" date="2021-03" db="EMBL/GenBank/DDBJ databases">
        <title>Fibrella sp. HMF5405 genome sequencing and assembly.</title>
        <authorList>
            <person name="Kang H."/>
            <person name="Kim H."/>
            <person name="Bae S."/>
            <person name="Joh K."/>
        </authorList>
    </citation>
    <scope>NUCLEOTIDE SEQUENCE [LARGE SCALE GENOMIC DNA]</scope>
    <source>
        <strain evidence="1 2">HMF5405</strain>
    </source>
</reference>